<keyword evidence="3" id="KW-1185">Reference proteome</keyword>
<evidence type="ECO:0000313" key="3">
    <source>
        <dbReference type="Proteomes" id="UP000291101"/>
    </source>
</evidence>
<gene>
    <name evidence="2" type="ORF">EUA94_19875</name>
</gene>
<feature type="domain" description="HTH arsR-type" evidence="1">
    <location>
        <begin position="235"/>
        <end position="328"/>
    </location>
</feature>
<accession>A0A4Q2SME7</accession>
<proteinExistence type="predicted"/>
<evidence type="ECO:0000313" key="2">
    <source>
        <dbReference type="EMBL" id="RYC05229.1"/>
    </source>
</evidence>
<dbReference type="InterPro" id="IPR001845">
    <property type="entry name" value="HTH_ArsR_DNA-bd_dom"/>
</dbReference>
<dbReference type="RefSeq" id="WP_129428590.1">
    <property type="nucleotide sequence ID" value="NZ_SDWV01000028.1"/>
</dbReference>
<dbReference type="InterPro" id="IPR036388">
    <property type="entry name" value="WH-like_DNA-bd_sf"/>
</dbReference>
<dbReference type="Pfam" id="PF12840">
    <property type="entry name" value="HTH_20"/>
    <property type="match status" value="1"/>
</dbReference>
<name>A0A4Q2SME7_9ACTN</name>
<dbReference type="Gene3D" id="1.10.10.10">
    <property type="entry name" value="Winged helix-like DNA-binding domain superfamily/Winged helix DNA-binding domain"/>
    <property type="match status" value="1"/>
</dbReference>
<reference evidence="2 3" key="1">
    <citation type="submission" date="2019-01" db="EMBL/GenBank/DDBJ databases">
        <title>Novel species of Nocardioides.</title>
        <authorList>
            <person name="Liu Q."/>
            <person name="X Y.-H."/>
        </authorList>
    </citation>
    <scope>NUCLEOTIDE SEQUENCE [LARGE SCALE GENOMIC DNA]</scope>
    <source>
        <strain evidence="2 3">HLT2-9</strain>
    </source>
</reference>
<dbReference type="SMART" id="SM00418">
    <property type="entry name" value="HTH_ARSR"/>
    <property type="match status" value="1"/>
</dbReference>
<evidence type="ECO:0000259" key="1">
    <source>
        <dbReference type="PROSITE" id="PS50987"/>
    </source>
</evidence>
<sequence>MSIRVRLGAGSGIELLMSAVSVADADWRGVFERGPASYAAARAAGGSDLVRDVARFGRFGWINLAGPLTGTRAAWTVDALREWVDGSDPDELRLVLTGARRHQLRSRLDDATIAAAVGGDRAARTTWRRALGDTLLQVSPWLLSADAATIRRTCLSVIDRLPHEPRATPLPRMRRRLEEVGPEALLAEVAPGVAYGSGVLADVVLVSSPGVAPILVVVDEAERSVILHPPLAEDGPDDAGARLRELGRALGDDTRIRLLHTLRLSPRTLPELCESLDSPRTTLLHHLALLRSSGLIEIEVLAGEANLYALRPAGFDDLAHAARAFPHV</sequence>
<dbReference type="PROSITE" id="PS50987">
    <property type="entry name" value="HTH_ARSR_2"/>
    <property type="match status" value="1"/>
</dbReference>
<dbReference type="GO" id="GO:0003700">
    <property type="term" value="F:DNA-binding transcription factor activity"/>
    <property type="evidence" value="ECO:0007669"/>
    <property type="project" value="InterPro"/>
</dbReference>
<dbReference type="EMBL" id="SDWV01000028">
    <property type="protein sequence ID" value="RYC05229.1"/>
    <property type="molecule type" value="Genomic_DNA"/>
</dbReference>
<dbReference type="SUPFAM" id="SSF46785">
    <property type="entry name" value="Winged helix' DNA-binding domain"/>
    <property type="match status" value="1"/>
</dbReference>
<protein>
    <submittedName>
        <fullName evidence="2">ArsR family transcriptional regulator</fullName>
    </submittedName>
</protein>
<dbReference type="Proteomes" id="UP000291101">
    <property type="component" value="Unassembled WGS sequence"/>
</dbReference>
<dbReference type="InterPro" id="IPR036390">
    <property type="entry name" value="WH_DNA-bd_sf"/>
</dbReference>
<organism evidence="2 3">
    <name type="scientific">Nocardioides zhouii</name>
    <dbReference type="NCBI Taxonomy" id="1168729"/>
    <lineage>
        <taxon>Bacteria</taxon>
        <taxon>Bacillati</taxon>
        <taxon>Actinomycetota</taxon>
        <taxon>Actinomycetes</taxon>
        <taxon>Propionibacteriales</taxon>
        <taxon>Nocardioidaceae</taxon>
        <taxon>Nocardioides</taxon>
    </lineage>
</organism>
<dbReference type="AlphaFoldDB" id="A0A4Q2SME7"/>
<comment type="caution">
    <text evidence="2">The sequence shown here is derived from an EMBL/GenBank/DDBJ whole genome shotgun (WGS) entry which is preliminary data.</text>
</comment>
<dbReference type="OrthoDB" id="9794330at2"/>